<keyword evidence="4" id="KW-0564">Palmitate</keyword>
<evidence type="ECO:0000256" key="6">
    <source>
        <dbReference type="ARBA" id="ARBA00023289"/>
    </source>
</evidence>
<dbReference type="GO" id="GO:0005484">
    <property type="term" value="F:SNAP receptor activity"/>
    <property type="evidence" value="ECO:0007669"/>
    <property type="project" value="TreeGrafter"/>
</dbReference>
<accession>A0A1R2BFJ9</accession>
<comment type="subcellular location">
    <subcellularLocation>
        <location evidence="7">Endomembrane system</location>
        <topology evidence="7">Lipid-anchor</topology>
        <orientation evidence="7">Cytoplasmic side</orientation>
    </subcellularLocation>
</comment>
<organism evidence="11 12">
    <name type="scientific">Stentor coeruleus</name>
    <dbReference type="NCBI Taxonomy" id="5963"/>
    <lineage>
        <taxon>Eukaryota</taxon>
        <taxon>Sar</taxon>
        <taxon>Alveolata</taxon>
        <taxon>Ciliophora</taxon>
        <taxon>Postciliodesmatophora</taxon>
        <taxon>Heterotrichea</taxon>
        <taxon>Heterotrichida</taxon>
        <taxon>Stentoridae</taxon>
        <taxon>Stentor</taxon>
    </lineage>
</organism>
<dbReference type="Proteomes" id="UP000187209">
    <property type="component" value="Unassembled WGS sequence"/>
</dbReference>
<evidence type="ECO:0000256" key="5">
    <source>
        <dbReference type="ARBA" id="ARBA00023288"/>
    </source>
</evidence>
<dbReference type="SMART" id="SM01270">
    <property type="entry name" value="Longin"/>
    <property type="match status" value="1"/>
</dbReference>
<dbReference type="InterPro" id="IPR042855">
    <property type="entry name" value="V_SNARE_CC"/>
</dbReference>
<sequence>MRLLSIHIFKWRQENPILLGSTTELSFLGFIQRRVLREHINFNSRMICGRANPGDRSAVHLENNQGVCYIAIHPNTFAVTVVCDPEYPQRVAFALILEIINTFLQSGIQWESITKDTDLKFAPLETYIRQYQNPAEADKLMRIQKELDDITSIMHKNIEELLKRGETLENLMQKSQDLSTVSYDFYNRAKKNNQCCKLY</sequence>
<keyword evidence="3" id="KW-0472">Membrane</keyword>
<evidence type="ECO:0008006" key="13">
    <source>
        <dbReference type="Google" id="ProtNLM"/>
    </source>
</evidence>
<keyword evidence="2" id="KW-0488">Methylation</keyword>
<evidence type="ECO:0000259" key="10">
    <source>
        <dbReference type="PROSITE" id="PS50892"/>
    </source>
</evidence>
<keyword evidence="12" id="KW-1185">Reference proteome</keyword>
<feature type="domain" description="Longin" evidence="9">
    <location>
        <begin position="7"/>
        <end position="106"/>
    </location>
</feature>
<evidence type="ECO:0000259" key="9">
    <source>
        <dbReference type="PROSITE" id="PS50859"/>
    </source>
</evidence>
<dbReference type="InterPro" id="IPR010908">
    <property type="entry name" value="Longin_dom"/>
</dbReference>
<dbReference type="AlphaFoldDB" id="A0A1R2BFJ9"/>
<keyword evidence="8" id="KW-0175">Coiled coil</keyword>
<dbReference type="Pfam" id="PF00957">
    <property type="entry name" value="Synaptobrevin"/>
    <property type="match status" value="1"/>
</dbReference>
<evidence type="ECO:0000256" key="4">
    <source>
        <dbReference type="ARBA" id="ARBA00023139"/>
    </source>
</evidence>
<proteinExistence type="inferred from homology"/>
<evidence type="ECO:0000256" key="7">
    <source>
        <dbReference type="ARBA" id="ARBA00046278"/>
    </source>
</evidence>
<dbReference type="OrthoDB" id="27923at2759"/>
<dbReference type="SUPFAM" id="SSF58038">
    <property type="entry name" value="SNARE fusion complex"/>
    <property type="match status" value="1"/>
</dbReference>
<evidence type="ECO:0000313" key="11">
    <source>
        <dbReference type="EMBL" id="OMJ75552.1"/>
    </source>
</evidence>
<name>A0A1R2BFJ9_9CILI</name>
<dbReference type="CDD" id="cd14824">
    <property type="entry name" value="Longin"/>
    <property type="match status" value="1"/>
</dbReference>
<dbReference type="PANTHER" id="PTHR45806">
    <property type="entry name" value="SYNAPTOBREVIN HOMOLOG YKT6"/>
    <property type="match status" value="1"/>
</dbReference>
<evidence type="ECO:0000313" key="12">
    <source>
        <dbReference type="Proteomes" id="UP000187209"/>
    </source>
</evidence>
<protein>
    <recommendedName>
        <fullName evidence="13">V-SNARE coiled-coil homology domain-containing protein</fullName>
    </recommendedName>
</protein>
<dbReference type="GO" id="GO:0006888">
    <property type="term" value="P:endoplasmic reticulum to Golgi vesicle-mediated transport"/>
    <property type="evidence" value="ECO:0007669"/>
    <property type="project" value="TreeGrafter"/>
</dbReference>
<dbReference type="Gene3D" id="1.20.5.110">
    <property type="match status" value="1"/>
</dbReference>
<dbReference type="PROSITE" id="PS50859">
    <property type="entry name" value="LONGIN"/>
    <property type="match status" value="1"/>
</dbReference>
<dbReference type="SUPFAM" id="SSF64356">
    <property type="entry name" value="SNARE-like"/>
    <property type="match status" value="1"/>
</dbReference>
<comment type="caution">
    <text evidence="11">The sequence shown here is derived from an EMBL/GenBank/DDBJ whole genome shotgun (WGS) entry which is preliminary data.</text>
</comment>
<evidence type="ECO:0000256" key="2">
    <source>
        <dbReference type="ARBA" id="ARBA00022481"/>
    </source>
</evidence>
<evidence type="ECO:0000256" key="8">
    <source>
        <dbReference type="PROSITE-ProRule" id="PRU00290"/>
    </source>
</evidence>
<gene>
    <name evidence="11" type="ORF">SteCoe_25286</name>
</gene>
<dbReference type="InterPro" id="IPR011012">
    <property type="entry name" value="Longin-like_dom_sf"/>
</dbReference>
<dbReference type="PANTHER" id="PTHR45806:SF1">
    <property type="entry name" value="SYNAPTOBREVIN HOMOLOG YKT6"/>
    <property type="match status" value="1"/>
</dbReference>
<comment type="similarity">
    <text evidence="1">Belongs to the synaptobrevin family.</text>
</comment>
<evidence type="ECO:0000256" key="1">
    <source>
        <dbReference type="ARBA" id="ARBA00008025"/>
    </source>
</evidence>
<dbReference type="Pfam" id="PF13774">
    <property type="entry name" value="Longin"/>
    <property type="match status" value="1"/>
</dbReference>
<keyword evidence="5" id="KW-0449">Lipoprotein</keyword>
<dbReference type="EMBL" id="MPUH01000684">
    <property type="protein sequence ID" value="OMJ75552.1"/>
    <property type="molecule type" value="Genomic_DNA"/>
</dbReference>
<dbReference type="GO" id="GO:0005794">
    <property type="term" value="C:Golgi apparatus"/>
    <property type="evidence" value="ECO:0007669"/>
    <property type="project" value="TreeGrafter"/>
</dbReference>
<keyword evidence="6" id="KW-0636">Prenylation</keyword>
<evidence type="ECO:0000256" key="3">
    <source>
        <dbReference type="ARBA" id="ARBA00023136"/>
    </source>
</evidence>
<feature type="domain" description="V-SNARE coiled-coil homology" evidence="10">
    <location>
        <begin position="139"/>
        <end position="199"/>
    </location>
</feature>
<reference evidence="11 12" key="1">
    <citation type="submission" date="2016-11" db="EMBL/GenBank/DDBJ databases">
        <title>The macronuclear genome of Stentor coeruleus: a giant cell with tiny introns.</title>
        <authorList>
            <person name="Slabodnick M."/>
            <person name="Ruby J.G."/>
            <person name="Reiff S.B."/>
            <person name="Swart E.C."/>
            <person name="Gosai S."/>
            <person name="Prabakaran S."/>
            <person name="Witkowska E."/>
            <person name="Larue G.E."/>
            <person name="Fisher S."/>
            <person name="Freeman R.M."/>
            <person name="Gunawardena J."/>
            <person name="Chu W."/>
            <person name="Stover N.A."/>
            <person name="Gregory B.D."/>
            <person name="Nowacki M."/>
            <person name="Derisi J."/>
            <person name="Roy S.W."/>
            <person name="Marshall W.F."/>
            <person name="Sood P."/>
        </authorList>
    </citation>
    <scope>NUCLEOTIDE SEQUENCE [LARGE SCALE GENOMIC DNA]</scope>
    <source>
        <strain evidence="11">WM001</strain>
    </source>
</reference>
<dbReference type="Gene3D" id="3.30.450.50">
    <property type="entry name" value="Longin domain"/>
    <property type="match status" value="1"/>
</dbReference>
<dbReference type="PROSITE" id="PS50892">
    <property type="entry name" value="V_SNARE"/>
    <property type="match status" value="1"/>
</dbReference>